<keyword evidence="10" id="KW-1185">Reference proteome</keyword>
<dbReference type="PROSITE" id="PS50948">
    <property type="entry name" value="PAN"/>
    <property type="match status" value="1"/>
</dbReference>
<evidence type="ECO:0000256" key="3">
    <source>
        <dbReference type="ARBA" id="ARBA00023157"/>
    </source>
</evidence>
<evidence type="ECO:0000256" key="7">
    <source>
        <dbReference type="SAM" id="SignalP"/>
    </source>
</evidence>
<dbReference type="PROSITE" id="PS50927">
    <property type="entry name" value="BULB_LECTIN"/>
    <property type="match status" value="1"/>
</dbReference>
<dbReference type="Pfam" id="PF01453">
    <property type="entry name" value="B_lectin"/>
    <property type="match status" value="1"/>
</dbReference>
<dbReference type="InterPro" id="IPR000858">
    <property type="entry name" value="S_locus_glycoprot_dom"/>
</dbReference>
<feature type="region of interest" description="Disordered" evidence="5">
    <location>
        <begin position="469"/>
        <end position="496"/>
    </location>
</feature>
<evidence type="ECO:0000313" key="10">
    <source>
        <dbReference type="Proteomes" id="UP000515211"/>
    </source>
</evidence>
<reference evidence="11" key="2">
    <citation type="submission" date="2025-08" db="UniProtKB">
        <authorList>
            <consortium name="RefSeq"/>
        </authorList>
    </citation>
    <scope>IDENTIFICATION</scope>
    <source>
        <tissue evidence="11">Whole plant</tissue>
    </source>
</reference>
<dbReference type="SUPFAM" id="SSF51110">
    <property type="entry name" value="alpha-D-mannose-specific plant lectins"/>
    <property type="match status" value="1"/>
</dbReference>
<feature type="domain" description="Bulb-type lectin" evidence="8">
    <location>
        <begin position="34"/>
        <end position="148"/>
    </location>
</feature>
<feature type="chain" id="PRO_5028289828" evidence="7">
    <location>
        <begin position="22"/>
        <end position="496"/>
    </location>
</feature>
<keyword evidence="4" id="KW-0325">Glycoprotein</keyword>
<dbReference type="InterPro" id="IPR001480">
    <property type="entry name" value="Bulb-type_lectin_dom"/>
</dbReference>
<keyword evidence="6" id="KW-1133">Transmembrane helix</keyword>
<dbReference type="GO" id="GO:0048544">
    <property type="term" value="P:recognition of pollen"/>
    <property type="evidence" value="ECO:0007669"/>
    <property type="project" value="InterPro"/>
</dbReference>
<evidence type="ECO:0000256" key="5">
    <source>
        <dbReference type="SAM" id="MobiDB-lite"/>
    </source>
</evidence>
<sequence length="496" mass="54421">MFRPTHMSPFLLLLFLSLATALTCSASPQIHIGFSASPQSQTALFESLFTDPTGNFSLCFLRRNQNHLALAVIHVASSQPLWLANPTHLASWSHTTRLSFNGTLLLSDPKTNLLWSTETNGGDTLLLLNTSNLQILNKAKATPIWQSFDFPTNTLVQDQNFTTAMSLSSQNGLYSLRLGNDFMGLYANYPENDASSLRQLLYWKRTALEAKAVIKQGQGPIYARVNKEGYLGMYQTSAKPIDVQKFDSFQQNPTASSFLFVRLEPDGNLKGYYWNSNKSSWVLNYQAITETCELPLPCGSYGLCTPGGSGCSCLDNRTRFEPGVGCFGGSNGNLCSEKIGGDSYSVIRRTGVEPPHKELDGHVTTPSSAECEGLCERNCSCWGAMYNNVSGFCYIMDYPIGTMTGSGEDYKVGYFKVRKSESGKNRVGVRVGVVVGVVVGVMVGIVFIGAGVWMMRMRWRRKGVNGMLGEENGSSPGPYRNLGSDSFKSIEMSGQR</sequence>
<evidence type="ECO:0000256" key="6">
    <source>
        <dbReference type="SAM" id="Phobius"/>
    </source>
</evidence>
<accession>A0A6P4DWN8</accession>
<name>A0A6P4DWN8_ARADU</name>
<dbReference type="GeneID" id="107493856"/>
<dbReference type="InterPro" id="IPR051343">
    <property type="entry name" value="G-type_lectin_kinases/EP1-like"/>
</dbReference>
<dbReference type="PIRSF" id="PIRSF002686">
    <property type="entry name" value="SLG"/>
    <property type="match status" value="1"/>
</dbReference>
<feature type="transmembrane region" description="Helical" evidence="6">
    <location>
        <begin position="427"/>
        <end position="453"/>
    </location>
</feature>
<comment type="function">
    <text evidence="1">Involved in sporophytic self-incompatibility system (the inability of flowering plants to achieve self-fertilization).</text>
</comment>
<dbReference type="Gene3D" id="2.90.10.10">
    <property type="entry name" value="Bulb-type lectin domain"/>
    <property type="match status" value="1"/>
</dbReference>
<dbReference type="InterPro" id="IPR003609">
    <property type="entry name" value="Pan_app"/>
</dbReference>
<dbReference type="PANTHER" id="PTHR47976">
    <property type="entry name" value="G-TYPE LECTIN S-RECEPTOR-LIKE SERINE/THREONINE-PROTEIN KINASE SD2-5"/>
    <property type="match status" value="1"/>
</dbReference>
<dbReference type="InterPro" id="IPR035446">
    <property type="entry name" value="SLSG/EP1"/>
</dbReference>
<dbReference type="RefSeq" id="XP_015970378.1">
    <property type="nucleotide sequence ID" value="XM_016114892.3"/>
</dbReference>
<evidence type="ECO:0000256" key="4">
    <source>
        <dbReference type="ARBA" id="ARBA00023180"/>
    </source>
</evidence>
<evidence type="ECO:0000256" key="2">
    <source>
        <dbReference type="ARBA" id="ARBA00022729"/>
    </source>
</evidence>
<dbReference type="KEGG" id="adu:107493856"/>
<dbReference type="InterPro" id="IPR036426">
    <property type="entry name" value="Bulb-type_lectin_dom_sf"/>
</dbReference>
<protein>
    <submittedName>
        <fullName evidence="11">PAN domain-containing protein At5g03700</fullName>
    </submittedName>
</protein>
<evidence type="ECO:0000256" key="1">
    <source>
        <dbReference type="ARBA" id="ARBA00003061"/>
    </source>
</evidence>
<proteinExistence type="predicted"/>
<dbReference type="SMART" id="SM00473">
    <property type="entry name" value="PAN_AP"/>
    <property type="match status" value="1"/>
</dbReference>
<dbReference type="SMART" id="SM00108">
    <property type="entry name" value="B_lectin"/>
    <property type="match status" value="1"/>
</dbReference>
<feature type="compositionally biased region" description="Polar residues" evidence="5">
    <location>
        <begin position="483"/>
        <end position="496"/>
    </location>
</feature>
<reference evidence="10" key="1">
    <citation type="journal article" date="2016" name="Nat. Genet.">
        <title>The genome sequences of Arachis duranensis and Arachis ipaensis, the diploid ancestors of cultivated peanut.</title>
        <authorList>
            <person name="Bertioli D.J."/>
            <person name="Cannon S.B."/>
            <person name="Froenicke L."/>
            <person name="Huang G."/>
            <person name="Farmer A.D."/>
            <person name="Cannon E.K."/>
            <person name="Liu X."/>
            <person name="Gao D."/>
            <person name="Clevenger J."/>
            <person name="Dash S."/>
            <person name="Ren L."/>
            <person name="Moretzsohn M.C."/>
            <person name="Shirasawa K."/>
            <person name="Huang W."/>
            <person name="Vidigal B."/>
            <person name="Abernathy B."/>
            <person name="Chu Y."/>
            <person name="Niederhuth C.E."/>
            <person name="Umale P."/>
            <person name="Araujo A.C."/>
            <person name="Kozik A."/>
            <person name="Kim K.D."/>
            <person name="Burow M.D."/>
            <person name="Varshney R.K."/>
            <person name="Wang X."/>
            <person name="Zhang X."/>
            <person name="Barkley N."/>
            <person name="Guimaraes P.M."/>
            <person name="Isobe S."/>
            <person name="Guo B."/>
            <person name="Liao B."/>
            <person name="Stalker H.T."/>
            <person name="Schmitz R.J."/>
            <person name="Scheffler B.E."/>
            <person name="Leal-Bertioli S.C."/>
            <person name="Xun X."/>
            <person name="Jackson S.A."/>
            <person name="Michelmore R."/>
            <person name="Ozias-Akins P."/>
        </authorList>
    </citation>
    <scope>NUCLEOTIDE SEQUENCE [LARGE SCALE GENOMIC DNA]</scope>
    <source>
        <strain evidence="10">cv. V14167</strain>
    </source>
</reference>
<feature type="domain" description="Apple" evidence="9">
    <location>
        <begin position="335"/>
        <end position="419"/>
    </location>
</feature>
<keyword evidence="3" id="KW-1015">Disulfide bond</keyword>
<dbReference type="Pfam" id="PF00024">
    <property type="entry name" value="PAN_1"/>
    <property type="match status" value="1"/>
</dbReference>
<evidence type="ECO:0000259" key="8">
    <source>
        <dbReference type="PROSITE" id="PS50927"/>
    </source>
</evidence>
<evidence type="ECO:0000259" key="9">
    <source>
        <dbReference type="PROSITE" id="PS50948"/>
    </source>
</evidence>
<dbReference type="Pfam" id="PF00954">
    <property type="entry name" value="S_locus_glycop"/>
    <property type="match status" value="1"/>
</dbReference>
<keyword evidence="6" id="KW-0472">Membrane</keyword>
<keyword evidence="2 7" id="KW-0732">Signal</keyword>
<feature type="signal peptide" evidence="7">
    <location>
        <begin position="1"/>
        <end position="21"/>
    </location>
</feature>
<gene>
    <name evidence="11" type="primary">LOC107493856</name>
</gene>
<dbReference type="AlphaFoldDB" id="A0A6P4DWN8"/>
<dbReference type="PANTHER" id="PTHR47976:SF60">
    <property type="entry name" value="RECEPTOR-LIKE SERINE_THREONINE-PROTEIN KINASE"/>
    <property type="match status" value="1"/>
</dbReference>
<evidence type="ECO:0000313" key="11">
    <source>
        <dbReference type="RefSeq" id="XP_015970378.1"/>
    </source>
</evidence>
<dbReference type="Proteomes" id="UP000515211">
    <property type="component" value="Chromosome 6"/>
</dbReference>
<keyword evidence="6" id="KW-0812">Transmembrane</keyword>
<dbReference type="OrthoDB" id="590879at2759"/>
<organism evidence="10 11">
    <name type="scientific">Arachis duranensis</name>
    <name type="common">Wild peanut</name>
    <dbReference type="NCBI Taxonomy" id="130453"/>
    <lineage>
        <taxon>Eukaryota</taxon>
        <taxon>Viridiplantae</taxon>
        <taxon>Streptophyta</taxon>
        <taxon>Embryophyta</taxon>
        <taxon>Tracheophyta</taxon>
        <taxon>Spermatophyta</taxon>
        <taxon>Magnoliopsida</taxon>
        <taxon>eudicotyledons</taxon>
        <taxon>Gunneridae</taxon>
        <taxon>Pentapetalae</taxon>
        <taxon>rosids</taxon>
        <taxon>fabids</taxon>
        <taxon>Fabales</taxon>
        <taxon>Fabaceae</taxon>
        <taxon>Papilionoideae</taxon>
        <taxon>50 kb inversion clade</taxon>
        <taxon>dalbergioids sensu lato</taxon>
        <taxon>Dalbergieae</taxon>
        <taxon>Pterocarpus clade</taxon>
        <taxon>Arachis</taxon>
    </lineage>
</organism>